<evidence type="ECO:0000313" key="10">
    <source>
        <dbReference type="EMBL" id="MBB4348111.1"/>
    </source>
</evidence>
<evidence type="ECO:0000259" key="9">
    <source>
        <dbReference type="Pfam" id="PF13231"/>
    </source>
</evidence>
<feature type="transmembrane region" description="Helical" evidence="8">
    <location>
        <begin position="41"/>
        <end position="57"/>
    </location>
</feature>
<gene>
    <name evidence="11" type="ORF">GGE31_001853</name>
    <name evidence="10" type="ORF">GGE33_001853</name>
    <name evidence="12" type="ORF">GGE35_001853</name>
</gene>
<evidence type="ECO:0000313" key="13">
    <source>
        <dbReference type="Proteomes" id="UP000520770"/>
    </source>
</evidence>
<comment type="caution">
    <text evidence="10">The sequence shown here is derived from an EMBL/GenBank/DDBJ whole genome shotgun (WGS) entry which is preliminary data.</text>
</comment>
<feature type="transmembrane region" description="Helical" evidence="8">
    <location>
        <begin position="248"/>
        <end position="266"/>
    </location>
</feature>
<dbReference type="GO" id="GO:0016763">
    <property type="term" value="F:pentosyltransferase activity"/>
    <property type="evidence" value="ECO:0007669"/>
    <property type="project" value="TreeGrafter"/>
</dbReference>
<feature type="transmembrane region" description="Helical" evidence="8">
    <location>
        <begin position="63"/>
        <end position="80"/>
    </location>
</feature>
<evidence type="ECO:0000313" key="11">
    <source>
        <dbReference type="EMBL" id="MBB4411348.1"/>
    </source>
</evidence>
<dbReference type="Proteomes" id="UP000520770">
    <property type="component" value="Unassembled WGS sequence"/>
</dbReference>
<feature type="transmembrane region" description="Helical" evidence="8">
    <location>
        <begin position="155"/>
        <end position="175"/>
    </location>
</feature>
<keyword evidence="2" id="KW-1003">Cell membrane</keyword>
<feature type="transmembrane region" description="Helical" evidence="8">
    <location>
        <begin position="272"/>
        <end position="288"/>
    </location>
</feature>
<sequence>MSQFLLLGYGRQPPFYNWLQYGVIHLIGPSVLALTLLKNSLLFLSCVFIGLAVRQVSDRKDVVAAAMLGVLALPAVSVLSQRDLSHAVALLFCVSLFLYGFIGALKQPTLWRYALTGFAIGIGVISKYNFVVVPIAAILTILPDPDLRRRLFDRRLIATILVAGLICMPHALWFLNNIDATTTDTIDEMRDGPSGNFIADRLEGLISLVTSAVEGALPLIIFMAIAFGREIWAGRRAGTVWTRAIGRMFLLCLLIVGLISFVMGATKISQKWLSPFLLLLPVYLCLKIEAAGGFDRHPHAVAVLAVPTSILMFGFLLYLTAGNLLGPLHGKYQKDSFPSVPFVRQVLAEADTPLDFIVADGMTLAAAARVNAPQAGVAQPGFARSRTFISPQNRGLVIWNSANGPDLPPALGEFLRSNGIDTAALITKTMAVAYPFSGGRDTEQFNYAWTADPSGQN</sequence>
<evidence type="ECO:0000313" key="14">
    <source>
        <dbReference type="Proteomes" id="UP000524535"/>
    </source>
</evidence>
<dbReference type="EMBL" id="JACIGW010000002">
    <property type="protein sequence ID" value="MBB4348111.1"/>
    <property type="molecule type" value="Genomic_DNA"/>
</dbReference>
<dbReference type="EMBL" id="JACIGY010000002">
    <property type="protein sequence ID" value="MBB4411348.1"/>
    <property type="molecule type" value="Genomic_DNA"/>
</dbReference>
<keyword evidence="4 10" id="KW-0808">Transferase</keyword>
<evidence type="ECO:0000256" key="4">
    <source>
        <dbReference type="ARBA" id="ARBA00022679"/>
    </source>
</evidence>
<keyword evidence="7 8" id="KW-0472">Membrane</keyword>
<evidence type="ECO:0000313" key="15">
    <source>
        <dbReference type="Proteomes" id="UP000576087"/>
    </source>
</evidence>
<reference evidence="13 14" key="1">
    <citation type="submission" date="2020-08" db="EMBL/GenBank/DDBJ databases">
        <title>Genomic Encyclopedia of Type Strains, Phase IV (KMG-V): Genome sequencing to study the core and pangenomes of soil and plant-associated prokaryotes.</title>
        <authorList>
            <person name="Whitman W."/>
        </authorList>
    </citation>
    <scope>NUCLEOTIDE SEQUENCE [LARGE SCALE GENOMIC DNA]</scope>
    <source>
        <strain evidence="11 14">SEMIA 444</strain>
        <strain evidence="10 13">SEMIA 448</strain>
        <strain evidence="12 15">SEMIA 452</strain>
    </source>
</reference>
<organism evidence="10 13">
    <name type="scientific">Aliirhizobium cellulosilyticum</name>
    <dbReference type="NCBI Taxonomy" id="393664"/>
    <lineage>
        <taxon>Bacteria</taxon>
        <taxon>Pseudomonadati</taxon>
        <taxon>Pseudomonadota</taxon>
        <taxon>Alphaproteobacteria</taxon>
        <taxon>Hyphomicrobiales</taxon>
        <taxon>Rhizobiaceae</taxon>
        <taxon>Aliirhizobium</taxon>
    </lineage>
</organism>
<dbReference type="Pfam" id="PF13231">
    <property type="entry name" value="PMT_2"/>
    <property type="match status" value="1"/>
</dbReference>
<keyword evidence="6 8" id="KW-1133">Transmembrane helix</keyword>
<dbReference type="InterPro" id="IPR038731">
    <property type="entry name" value="RgtA/B/C-like"/>
</dbReference>
<feature type="transmembrane region" description="Helical" evidence="8">
    <location>
        <begin position="87"/>
        <end position="105"/>
    </location>
</feature>
<feature type="transmembrane region" description="Helical" evidence="8">
    <location>
        <begin position="117"/>
        <end position="143"/>
    </location>
</feature>
<proteinExistence type="predicted"/>
<dbReference type="EMBL" id="JACIHM010000002">
    <property type="protein sequence ID" value="MBB4446037.1"/>
    <property type="molecule type" value="Genomic_DNA"/>
</dbReference>
<dbReference type="InterPro" id="IPR050297">
    <property type="entry name" value="LipidA_mod_glycosyltrf_83"/>
</dbReference>
<feature type="transmembrane region" description="Helical" evidence="8">
    <location>
        <begin position="205"/>
        <end position="227"/>
    </location>
</feature>
<dbReference type="Proteomes" id="UP000524535">
    <property type="component" value="Unassembled WGS sequence"/>
</dbReference>
<evidence type="ECO:0000313" key="12">
    <source>
        <dbReference type="EMBL" id="MBB4446037.1"/>
    </source>
</evidence>
<comment type="subcellular location">
    <subcellularLocation>
        <location evidence="1">Cell membrane</location>
        <topology evidence="1">Multi-pass membrane protein</topology>
    </subcellularLocation>
</comment>
<keyword evidence="3" id="KW-0328">Glycosyltransferase</keyword>
<dbReference type="AlphaFoldDB" id="A0A7W6S6G3"/>
<dbReference type="Proteomes" id="UP000576087">
    <property type="component" value="Unassembled WGS sequence"/>
</dbReference>
<protein>
    <submittedName>
        <fullName evidence="10">4-amino-4-deoxy-L-arabinose transferase-like glycosyltransferase</fullName>
    </submittedName>
</protein>
<dbReference type="PANTHER" id="PTHR33908">
    <property type="entry name" value="MANNOSYLTRANSFERASE YKCB-RELATED"/>
    <property type="match status" value="1"/>
</dbReference>
<name>A0A7W6S6G3_9HYPH</name>
<evidence type="ECO:0000256" key="5">
    <source>
        <dbReference type="ARBA" id="ARBA00022692"/>
    </source>
</evidence>
<dbReference type="PANTHER" id="PTHR33908:SF11">
    <property type="entry name" value="MEMBRANE PROTEIN"/>
    <property type="match status" value="1"/>
</dbReference>
<evidence type="ECO:0000256" key="8">
    <source>
        <dbReference type="SAM" id="Phobius"/>
    </source>
</evidence>
<evidence type="ECO:0000256" key="1">
    <source>
        <dbReference type="ARBA" id="ARBA00004651"/>
    </source>
</evidence>
<keyword evidence="14" id="KW-1185">Reference proteome</keyword>
<dbReference type="GO" id="GO:0005886">
    <property type="term" value="C:plasma membrane"/>
    <property type="evidence" value="ECO:0007669"/>
    <property type="project" value="UniProtKB-SubCell"/>
</dbReference>
<evidence type="ECO:0000256" key="2">
    <source>
        <dbReference type="ARBA" id="ARBA00022475"/>
    </source>
</evidence>
<evidence type="ECO:0000256" key="6">
    <source>
        <dbReference type="ARBA" id="ARBA00022989"/>
    </source>
</evidence>
<evidence type="ECO:0000256" key="7">
    <source>
        <dbReference type="ARBA" id="ARBA00023136"/>
    </source>
</evidence>
<accession>A0A7W6S6G3</accession>
<feature type="transmembrane region" description="Helical" evidence="8">
    <location>
        <begin position="300"/>
        <end position="319"/>
    </location>
</feature>
<dbReference type="GO" id="GO:0009103">
    <property type="term" value="P:lipopolysaccharide biosynthetic process"/>
    <property type="evidence" value="ECO:0007669"/>
    <property type="project" value="UniProtKB-ARBA"/>
</dbReference>
<keyword evidence="5 8" id="KW-0812">Transmembrane</keyword>
<dbReference type="RefSeq" id="WP_183822530.1">
    <property type="nucleotide sequence ID" value="NZ_JACIGW010000002.1"/>
</dbReference>
<evidence type="ECO:0000256" key="3">
    <source>
        <dbReference type="ARBA" id="ARBA00022676"/>
    </source>
</evidence>
<feature type="domain" description="Glycosyltransferase RgtA/B/C/D-like" evidence="9">
    <location>
        <begin position="12"/>
        <end position="173"/>
    </location>
</feature>